<evidence type="ECO:0000313" key="1">
    <source>
        <dbReference type="EMBL" id="OSD02461.1"/>
    </source>
</evidence>
<gene>
    <name evidence="1" type="ORF">PYCCODRAFT_404851</name>
</gene>
<evidence type="ECO:0000313" key="2">
    <source>
        <dbReference type="Proteomes" id="UP000193067"/>
    </source>
</evidence>
<proteinExistence type="predicted"/>
<sequence length="144" mass="16001">MLLNHPRYCCRSSLYSSPAPVEDCESSAVLAAVRKAILIHVRRLLSLPFTVWLIPCCRHLLRADCLACMLGVLRAIIGDCFATSCAQGNSGHFLADYRSVDFLRDGTDEYAPATSLNLDKANLYALLHELEVIPSQQDIVARRH</sequence>
<organism evidence="1 2">
    <name type="scientific">Trametes coccinea (strain BRFM310)</name>
    <name type="common">Pycnoporus coccineus</name>
    <dbReference type="NCBI Taxonomy" id="1353009"/>
    <lineage>
        <taxon>Eukaryota</taxon>
        <taxon>Fungi</taxon>
        <taxon>Dikarya</taxon>
        <taxon>Basidiomycota</taxon>
        <taxon>Agaricomycotina</taxon>
        <taxon>Agaricomycetes</taxon>
        <taxon>Polyporales</taxon>
        <taxon>Polyporaceae</taxon>
        <taxon>Trametes</taxon>
    </lineage>
</organism>
<name>A0A1Y2IQG3_TRAC3</name>
<reference evidence="1 2" key="1">
    <citation type="journal article" date="2015" name="Biotechnol. Biofuels">
        <title>Enhanced degradation of softwood versus hardwood by the white-rot fungus Pycnoporus coccineus.</title>
        <authorList>
            <person name="Couturier M."/>
            <person name="Navarro D."/>
            <person name="Chevret D."/>
            <person name="Henrissat B."/>
            <person name="Piumi F."/>
            <person name="Ruiz-Duenas F.J."/>
            <person name="Martinez A.T."/>
            <person name="Grigoriev I.V."/>
            <person name="Riley R."/>
            <person name="Lipzen A."/>
            <person name="Berrin J.G."/>
            <person name="Master E.R."/>
            <person name="Rosso M.N."/>
        </authorList>
    </citation>
    <scope>NUCLEOTIDE SEQUENCE [LARGE SCALE GENOMIC DNA]</scope>
    <source>
        <strain evidence="1 2">BRFM310</strain>
    </source>
</reference>
<dbReference type="EMBL" id="KZ084105">
    <property type="protein sequence ID" value="OSD02461.1"/>
    <property type="molecule type" value="Genomic_DNA"/>
</dbReference>
<dbReference type="Proteomes" id="UP000193067">
    <property type="component" value="Unassembled WGS sequence"/>
</dbReference>
<keyword evidence="2" id="KW-1185">Reference proteome</keyword>
<accession>A0A1Y2IQG3</accession>
<dbReference type="AlphaFoldDB" id="A0A1Y2IQG3"/>
<protein>
    <submittedName>
        <fullName evidence="1">Uncharacterized protein</fullName>
    </submittedName>
</protein>